<feature type="compositionally biased region" description="Basic and acidic residues" evidence="1">
    <location>
        <begin position="112"/>
        <end position="125"/>
    </location>
</feature>
<feature type="compositionally biased region" description="Basic residues" evidence="1">
    <location>
        <begin position="172"/>
        <end position="181"/>
    </location>
</feature>
<sequence>MEFEGAITLKEIKCDTPDLCKETVDTTGAQNVIQQDTNTVREVTNKHNSVNINEQCNDVSQSTAKDGKNTEETKRRTRRRKRTNKPCRVDFITDKVLDKTSRSIIIDGEKVEGRKKSKCNNKEKNATSAEGTITDGQEVEGRKTPKCNNQKKNVTSAEGSITDGQEVEGRTKPKCNNKKKNATSAEGTITDGQEVEGRKKTKCNNKKKNATSAEGTDRLEKSEQKNIVNQKIADENQQGQKDIVKTFPRKDLEGFLQRKFNYSEDTSDLYRVRRSTNTDNHGRQYTITQGINRGRGKTFTPNRNGGSTYDRDRGKGGSNFKGGREIFNTNLGRGKFDFNKGRGIFDFNKFGSSDREIFNNGSGRPYFKKGSDYEINGCSAFYAQNNIEFKNDSYGSKGTNFTDRGRGNEEFNRRRTSGYGRNAGSENEGEKWINSRGRSHTADVEKFLVRDRETRGFSRGRDRRNFQRERRSSYNKTSFNTIRDDKLPPTKRDLAYSDMVISLHGKEEIWRHNGSTWYKLEKTSFNN</sequence>
<dbReference type="EMBL" id="JAVRJZ010000015">
    <property type="protein sequence ID" value="KAK2712789.1"/>
    <property type="molecule type" value="Genomic_DNA"/>
</dbReference>
<proteinExistence type="predicted"/>
<keyword evidence="3" id="KW-1185">Reference proteome</keyword>
<evidence type="ECO:0000313" key="2">
    <source>
        <dbReference type="EMBL" id="KAK2712789.1"/>
    </source>
</evidence>
<feature type="region of interest" description="Disordered" evidence="1">
    <location>
        <begin position="112"/>
        <end position="222"/>
    </location>
</feature>
<reference evidence="2" key="1">
    <citation type="submission" date="2023-07" db="EMBL/GenBank/DDBJ databases">
        <title>Chromosome-level genome assembly of Artemia franciscana.</title>
        <authorList>
            <person name="Jo E."/>
        </authorList>
    </citation>
    <scope>NUCLEOTIDE SEQUENCE</scope>
    <source>
        <tissue evidence="2">Whole body</tissue>
    </source>
</reference>
<evidence type="ECO:0000256" key="1">
    <source>
        <dbReference type="SAM" id="MobiDB-lite"/>
    </source>
</evidence>
<gene>
    <name evidence="2" type="ORF">QYM36_011471</name>
</gene>
<feature type="compositionally biased region" description="Polar residues" evidence="1">
    <location>
        <begin position="146"/>
        <end position="163"/>
    </location>
</feature>
<protein>
    <submittedName>
        <fullName evidence="2">Uncharacterized protein</fullName>
    </submittedName>
</protein>
<feature type="compositionally biased region" description="Basic residues" evidence="1">
    <location>
        <begin position="75"/>
        <end position="85"/>
    </location>
</feature>
<feature type="region of interest" description="Disordered" evidence="1">
    <location>
        <begin position="292"/>
        <end position="321"/>
    </location>
</feature>
<dbReference type="AlphaFoldDB" id="A0AA88HM37"/>
<feature type="compositionally biased region" description="Basic and acidic residues" evidence="1">
    <location>
        <begin position="403"/>
        <end position="413"/>
    </location>
</feature>
<organism evidence="2 3">
    <name type="scientific">Artemia franciscana</name>
    <name type="common">Brine shrimp</name>
    <name type="synonym">Artemia sanfranciscana</name>
    <dbReference type="NCBI Taxonomy" id="6661"/>
    <lineage>
        <taxon>Eukaryota</taxon>
        <taxon>Metazoa</taxon>
        <taxon>Ecdysozoa</taxon>
        <taxon>Arthropoda</taxon>
        <taxon>Crustacea</taxon>
        <taxon>Branchiopoda</taxon>
        <taxon>Anostraca</taxon>
        <taxon>Artemiidae</taxon>
        <taxon>Artemia</taxon>
    </lineage>
</organism>
<comment type="caution">
    <text evidence="2">The sequence shown here is derived from an EMBL/GenBank/DDBJ whole genome shotgun (WGS) entry which is preliminary data.</text>
</comment>
<feature type="region of interest" description="Disordered" evidence="1">
    <location>
        <begin position="458"/>
        <end position="487"/>
    </location>
</feature>
<evidence type="ECO:0000313" key="3">
    <source>
        <dbReference type="Proteomes" id="UP001187531"/>
    </source>
</evidence>
<accession>A0AA88HM37</accession>
<feature type="compositionally biased region" description="Polar residues" evidence="1">
    <location>
        <begin position="182"/>
        <end position="191"/>
    </location>
</feature>
<name>A0AA88HM37_ARTSF</name>
<dbReference type="Proteomes" id="UP001187531">
    <property type="component" value="Unassembled WGS sequence"/>
</dbReference>
<feature type="compositionally biased region" description="Basic residues" evidence="1">
    <location>
        <begin position="199"/>
        <end position="209"/>
    </location>
</feature>
<feature type="compositionally biased region" description="Basic and acidic residues" evidence="1">
    <location>
        <begin position="65"/>
        <end position="74"/>
    </location>
</feature>
<feature type="compositionally biased region" description="Polar residues" evidence="1">
    <location>
        <begin position="126"/>
        <end position="135"/>
    </location>
</feature>
<feature type="region of interest" description="Disordered" evidence="1">
    <location>
        <begin position="56"/>
        <end position="86"/>
    </location>
</feature>
<feature type="region of interest" description="Disordered" evidence="1">
    <location>
        <begin position="400"/>
        <end position="437"/>
    </location>
</feature>
<feature type="compositionally biased region" description="Basic and acidic residues" evidence="1">
    <location>
        <begin position="458"/>
        <end position="472"/>
    </location>
</feature>